<keyword evidence="1" id="KW-0812">Transmembrane</keyword>
<protein>
    <submittedName>
        <fullName evidence="2">Uncharacterized protein</fullName>
    </submittedName>
</protein>
<accession>A0ABS6A0Z9</accession>
<dbReference type="Proteomes" id="UP000755654">
    <property type="component" value="Unassembled WGS sequence"/>
</dbReference>
<evidence type="ECO:0000256" key="1">
    <source>
        <dbReference type="SAM" id="Phobius"/>
    </source>
</evidence>
<comment type="caution">
    <text evidence="2">The sequence shown here is derived from an EMBL/GenBank/DDBJ whole genome shotgun (WGS) entry which is preliminary data.</text>
</comment>
<organism evidence="2 3">
    <name type="scientific">Acidithiobacillus sulfurivorans</name>
    <dbReference type="NCBI Taxonomy" id="1958756"/>
    <lineage>
        <taxon>Bacteria</taxon>
        <taxon>Pseudomonadati</taxon>
        <taxon>Pseudomonadota</taxon>
        <taxon>Acidithiobacillia</taxon>
        <taxon>Acidithiobacillales</taxon>
        <taxon>Acidithiobacillaceae</taxon>
        <taxon>Acidithiobacillus</taxon>
    </lineage>
</organism>
<feature type="transmembrane region" description="Helical" evidence="1">
    <location>
        <begin position="12"/>
        <end position="44"/>
    </location>
</feature>
<reference evidence="2 3" key="1">
    <citation type="journal article" date="2021" name="ISME J.">
        <title>Genomic evolution of the class Acidithiobacillia: deep-branching Proteobacteria living in extreme acidic conditions.</title>
        <authorList>
            <person name="Moya-Beltran A."/>
            <person name="Beard S."/>
            <person name="Rojas-Villalobos C."/>
            <person name="Issotta F."/>
            <person name="Gallardo Y."/>
            <person name="Ulloa R."/>
            <person name="Giaveno A."/>
            <person name="Degli Esposti M."/>
            <person name="Johnson D.B."/>
            <person name="Quatrini R."/>
        </authorList>
    </citation>
    <scope>NUCLEOTIDE SEQUENCE [LARGE SCALE GENOMIC DNA]</scope>
    <source>
        <strain evidence="2 3">RW2</strain>
    </source>
</reference>
<evidence type="ECO:0000313" key="2">
    <source>
        <dbReference type="EMBL" id="MBU2760335.1"/>
    </source>
</evidence>
<keyword evidence="1" id="KW-0472">Membrane</keyword>
<sequence length="99" mass="11453">MTEHRPSNREKWSAIVALLGEIMLLTFVVAILLTLSGALCELVAHFLFGYPWPWEKTHGGDRLLFFTLIATPLLLLAGLAWVTLRDEYQQILRSRMRKW</sequence>
<dbReference type="RefSeq" id="WP_215883953.1">
    <property type="nucleotide sequence ID" value="NZ_JAAOMP010000102.1"/>
</dbReference>
<name>A0ABS6A0Z9_9PROT</name>
<proteinExistence type="predicted"/>
<gene>
    <name evidence="2" type="ORF">HAP95_09280</name>
</gene>
<keyword evidence="1" id="KW-1133">Transmembrane helix</keyword>
<feature type="transmembrane region" description="Helical" evidence="1">
    <location>
        <begin position="64"/>
        <end position="84"/>
    </location>
</feature>
<dbReference type="EMBL" id="JAAOMP010000102">
    <property type="protein sequence ID" value="MBU2760335.1"/>
    <property type="molecule type" value="Genomic_DNA"/>
</dbReference>
<keyword evidence="3" id="KW-1185">Reference proteome</keyword>
<evidence type="ECO:0000313" key="3">
    <source>
        <dbReference type="Proteomes" id="UP000755654"/>
    </source>
</evidence>